<evidence type="ECO:0000256" key="3">
    <source>
        <dbReference type="ARBA" id="ARBA00022741"/>
    </source>
</evidence>
<dbReference type="InterPro" id="IPR027417">
    <property type="entry name" value="P-loop_NTPase"/>
</dbReference>
<dbReference type="SMART" id="SM00382">
    <property type="entry name" value="AAA"/>
    <property type="match status" value="1"/>
</dbReference>
<evidence type="ECO:0000256" key="2">
    <source>
        <dbReference type="ARBA" id="ARBA00022448"/>
    </source>
</evidence>
<comment type="caution">
    <text evidence="6">The sequence shown here is derived from an EMBL/GenBank/DDBJ whole genome shotgun (WGS) entry which is preliminary data.</text>
</comment>
<dbReference type="EMBL" id="BIFQ01000002">
    <property type="protein sequence ID" value="GCE07947.1"/>
    <property type="molecule type" value="Genomic_DNA"/>
</dbReference>
<dbReference type="Proteomes" id="UP000287224">
    <property type="component" value="Unassembled WGS sequence"/>
</dbReference>
<dbReference type="InterPro" id="IPR003439">
    <property type="entry name" value="ABC_transporter-like_ATP-bd"/>
</dbReference>
<dbReference type="PROSITE" id="PS50893">
    <property type="entry name" value="ABC_TRANSPORTER_2"/>
    <property type="match status" value="1"/>
</dbReference>
<evidence type="ECO:0000256" key="1">
    <source>
        <dbReference type="ARBA" id="ARBA00005417"/>
    </source>
</evidence>
<keyword evidence="7" id="KW-1185">Reference proteome</keyword>
<keyword evidence="2" id="KW-0813">Transport</keyword>
<evidence type="ECO:0000313" key="6">
    <source>
        <dbReference type="EMBL" id="GCE07947.1"/>
    </source>
</evidence>
<proteinExistence type="inferred from homology"/>
<dbReference type="AlphaFoldDB" id="A0A401ZM40"/>
<evidence type="ECO:0000256" key="4">
    <source>
        <dbReference type="ARBA" id="ARBA00022840"/>
    </source>
</evidence>
<dbReference type="RefSeq" id="WP_160146136.1">
    <property type="nucleotide sequence ID" value="NZ_BIFQ01000002.1"/>
</dbReference>
<dbReference type="SUPFAM" id="SSF52540">
    <property type="entry name" value="P-loop containing nucleoside triphosphate hydrolases"/>
    <property type="match status" value="1"/>
</dbReference>
<keyword evidence="4 6" id="KW-0067">ATP-binding</keyword>
<name>A0A401ZM40_9CHLR</name>
<dbReference type="GO" id="GO:0016887">
    <property type="term" value="F:ATP hydrolysis activity"/>
    <property type="evidence" value="ECO:0007669"/>
    <property type="project" value="InterPro"/>
</dbReference>
<dbReference type="Gene3D" id="3.40.50.300">
    <property type="entry name" value="P-loop containing nucleotide triphosphate hydrolases"/>
    <property type="match status" value="1"/>
</dbReference>
<keyword evidence="3" id="KW-0547">Nucleotide-binding</keyword>
<accession>A0A401ZM40</accession>
<gene>
    <name evidence="6" type="primary">mrsF</name>
    <name evidence="6" type="ORF">KDAU_52760</name>
</gene>
<dbReference type="OrthoDB" id="9804819at2"/>
<protein>
    <submittedName>
        <fullName evidence="6">ABC transporter ATP-binding protein</fullName>
    </submittedName>
</protein>
<reference evidence="7" key="1">
    <citation type="submission" date="2018-12" db="EMBL/GenBank/DDBJ databases">
        <title>Tengunoibacter tsumagoiensis gen. nov., sp. nov., Dictyobacter kobayashii sp. nov., D. alpinus sp. nov., and D. joshuensis sp. nov. and description of Dictyobacteraceae fam. nov. within the order Ktedonobacterales isolated from Tengu-no-mugimeshi.</title>
        <authorList>
            <person name="Wang C.M."/>
            <person name="Zheng Y."/>
            <person name="Sakai Y."/>
            <person name="Toyoda A."/>
            <person name="Minakuchi Y."/>
            <person name="Abe K."/>
            <person name="Yokota A."/>
            <person name="Yabe S."/>
        </authorList>
    </citation>
    <scope>NUCLEOTIDE SEQUENCE [LARGE SCALE GENOMIC DNA]</scope>
    <source>
        <strain evidence="7">S-27</strain>
    </source>
</reference>
<comment type="similarity">
    <text evidence="1">Belongs to the ABC transporter superfamily.</text>
</comment>
<dbReference type="InterPro" id="IPR003593">
    <property type="entry name" value="AAA+_ATPase"/>
</dbReference>
<feature type="domain" description="ABC transporter" evidence="5">
    <location>
        <begin position="7"/>
        <end position="234"/>
    </location>
</feature>
<organism evidence="6 7">
    <name type="scientific">Dictyobacter aurantiacus</name>
    <dbReference type="NCBI Taxonomy" id="1936993"/>
    <lineage>
        <taxon>Bacteria</taxon>
        <taxon>Bacillati</taxon>
        <taxon>Chloroflexota</taxon>
        <taxon>Ktedonobacteria</taxon>
        <taxon>Ktedonobacterales</taxon>
        <taxon>Dictyobacteraceae</taxon>
        <taxon>Dictyobacter</taxon>
    </lineage>
</organism>
<evidence type="ECO:0000259" key="5">
    <source>
        <dbReference type="PROSITE" id="PS50893"/>
    </source>
</evidence>
<evidence type="ECO:0000313" key="7">
    <source>
        <dbReference type="Proteomes" id="UP000287224"/>
    </source>
</evidence>
<dbReference type="GO" id="GO:0005524">
    <property type="term" value="F:ATP binding"/>
    <property type="evidence" value="ECO:0007669"/>
    <property type="project" value="UniProtKB-KW"/>
</dbReference>
<dbReference type="PANTHER" id="PTHR43335:SF4">
    <property type="entry name" value="ABC TRANSPORTER, ATP-BINDING PROTEIN"/>
    <property type="match status" value="1"/>
</dbReference>
<dbReference type="PANTHER" id="PTHR43335">
    <property type="entry name" value="ABC TRANSPORTER, ATP-BINDING PROTEIN"/>
    <property type="match status" value="1"/>
</dbReference>
<sequence length="318" mass="35280">MGSDVVINVSHAKKYYRTVHAVEDISLQVRSGEIYGFLGPNGSGKTTTIGMMLGLIYPTGGTIEIFGEQITPMHNAGLRRVGTLMGSPSMMMAYSARRNMQMLHRLYPEVPEQRIDQVLTMVGLSDVNNRPVKQFSTGMKQRLGLALALLGQPDLLILDEPTNGMDPVGMHEIRLLLQSLAKQGVTIFISSHLLHEMQLICNRVAIVRKGLVVAEGKVEDLLKTEHVTRIKTRDQQKAVQLLGELVESQRYLHVNGPYVDVQSVTAEKIIEHLVAHSLTPSEVFPIQNNLENVFLQFAQEAEKGAETHAVENAAVRER</sequence>
<dbReference type="Pfam" id="PF00005">
    <property type="entry name" value="ABC_tran"/>
    <property type="match status" value="1"/>
</dbReference>